<evidence type="ECO:0000313" key="2">
    <source>
        <dbReference type="EMBL" id="BBY07101.1"/>
    </source>
</evidence>
<dbReference type="SUPFAM" id="SSF101478">
    <property type="entry name" value="ADP-ribosylglycohydrolase"/>
    <property type="match status" value="1"/>
</dbReference>
<dbReference type="Proteomes" id="UP000466894">
    <property type="component" value="Chromosome"/>
</dbReference>
<evidence type="ECO:0008006" key="4">
    <source>
        <dbReference type="Google" id="ProtNLM"/>
    </source>
</evidence>
<dbReference type="RefSeq" id="WP_372506551.1">
    <property type="nucleotide sequence ID" value="NZ_AP022583.1"/>
</dbReference>
<feature type="region of interest" description="Disordered" evidence="1">
    <location>
        <begin position="42"/>
        <end position="63"/>
    </location>
</feature>
<reference evidence="2 3" key="1">
    <citation type="journal article" date="2019" name="Emerg. Microbes Infect.">
        <title>Comprehensive subspecies identification of 175 nontuberculous mycobacteria species based on 7547 genomic profiles.</title>
        <authorList>
            <person name="Matsumoto Y."/>
            <person name="Kinjo T."/>
            <person name="Motooka D."/>
            <person name="Nabeya D."/>
            <person name="Jung N."/>
            <person name="Uechi K."/>
            <person name="Horii T."/>
            <person name="Iida T."/>
            <person name="Fujita J."/>
            <person name="Nakamura S."/>
        </authorList>
    </citation>
    <scope>NUCLEOTIDE SEQUENCE [LARGE SCALE GENOMIC DNA]</scope>
    <source>
        <strain evidence="2 3">JCM 16367</strain>
    </source>
</reference>
<dbReference type="Gene3D" id="1.10.4080.10">
    <property type="entry name" value="ADP-ribosylation/Crystallin J1"/>
    <property type="match status" value="1"/>
</dbReference>
<evidence type="ECO:0000256" key="1">
    <source>
        <dbReference type="SAM" id="MobiDB-lite"/>
    </source>
</evidence>
<evidence type="ECO:0000313" key="3">
    <source>
        <dbReference type="Proteomes" id="UP000466894"/>
    </source>
</evidence>
<dbReference type="AlphaFoldDB" id="A0A7I7PEX8"/>
<proteinExistence type="predicted"/>
<dbReference type="InterPro" id="IPR036705">
    <property type="entry name" value="Ribosyl_crysJ1_sf"/>
</dbReference>
<dbReference type="KEGG" id="mnv:MNVI_24190"/>
<name>A0A7I7PEX8_9MYCO</name>
<protein>
    <recommendedName>
        <fullName evidence="4">Ribosylglycohydrolase</fullName>
    </recommendedName>
</protein>
<accession>A0A7I7PEX8</accession>
<organism evidence="2 3">
    <name type="scientific">Mycobacterium noviomagense</name>
    <dbReference type="NCBI Taxonomy" id="459858"/>
    <lineage>
        <taxon>Bacteria</taxon>
        <taxon>Bacillati</taxon>
        <taxon>Actinomycetota</taxon>
        <taxon>Actinomycetes</taxon>
        <taxon>Mycobacteriales</taxon>
        <taxon>Mycobacteriaceae</taxon>
        <taxon>Mycobacterium</taxon>
    </lineage>
</organism>
<dbReference type="EMBL" id="AP022583">
    <property type="protein sequence ID" value="BBY07101.1"/>
    <property type="molecule type" value="Genomic_DNA"/>
</dbReference>
<sequence>MESTAAQRDRACGALLGTAAGDALGAGYEFARPLGPGQPVEMIGGGLGPFKPGEWRPRSSPGNTHRVLCLRTAAISA</sequence>
<gene>
    <name evidence="2" type="ORF">MNVI_24190</name>
</gene>